<dbReference type="EMBL" id="BMKG01000036">
    <property type="protein sequence ID" value="GGC23111.1"/>
    <property type="molecule type" value="Genomic_DNA"/>
</dbReference>
<protein>
    <submittedName>
        <fullName evidence="3">Uncharacterized protein</fullName>
    </submittedName>
</protein>
<reference evidence="2" key="1">
    <citation type="journal article" date="2014" name="Int. J. Syst. Evol. Microbiol.">
        <title>Complete genome of a new Firmicutes species belonging to the dominant human colonic microbiota ('Ruminococcus bicirculans') reveals two chromosomes and a selective capacity to utilize plant glucans.</title>
        <authorList>
            <consortium name="NISC Comparative Sequencing Program"/>
            <person name="Wegmann U."/>
            <person name="Louis P."/>
            <person name="Goesmann A."/>
            <person name="Henrissat B."/>
            <person name="Duncan S.H."/>
            <person name="Flint H.J."/>
        </authorList>
    </citation>
    <scope>NUCLEOTIDE SEQUENCE</scope>
    <source>
        <strain evidence="2">CGMCC 1.15931</strain>
    </source>
</reference>
<dbReference type="AlphaFoldDB" id="A0A6I3T4Q8"/>
<dbReference type="RefSeq" id="WP_155473659.1">
    <property type="nucleotide sequence ID" value="NZ_BMKG01000036.1"/>
</dbReference>
<evidence type="ECO:0000313" key="3">
    <source>
        <dbReference type="EMBL" id="MTV56453.1"/>
    </source>
</evidence>
<dbReference type="EMBL" id="WNKZ01000190">
    <property type="protein sequence ID" value="MTV56453.1"/>
    <property type="molecule type" value="Genomic_DNA"/>
</dbReference>
<accession>A0A6I3T4Q8</accession>
<keyword evidence="1" id="KW-0732">Signal</keyword>
<gene>
    <name evidence="2" type="ORF">GCM10011572_50780</name>
    <name evidence="3" type="ORF">GM672_27435</name>
</gene>
<dbReference type="Proteomes" id="UP000430634">
    <property type="component" value="Unassembled WGS sequence"/>
</dbReference>
<reference evidence="2" key="4">
    <citation type="submission" date="2024-05" db="EMBL/GenBank/DDBJ databases">
        <authorList>
            <person name="Sun Q."/>
            <person name="Zhou Y."/>
        </authorList>
    </citation>
    <scope>NUCLEOTIDE SEQUENCE</scope>
    <source>
        <strain evidence="2">CGMCC 1.15931</strain>
    </source>
</reference>
<proteinExistence type="predicted"/>
<comment type="caution">
    <text evidence="3">The sequence shown here is derived from an EMBL/GenBank/DDBJ whole genome shotgun (WGS) entry which is preliminary data.</text>
</comment>
<name>A0A6I3T4Q8_9BURK</name>
<reference evidence="3 4" key="3">
    <citation type="submission" date="2019-11" db="EMBL/GenBank/DDBJ databases">
        <title>Type strains purchased from KCTC, JCM and DSMZ.</title>
        <authorList>
            <person name="Lu H."/>
        </authorList>
    </citation>
    <scope>NUCLEOTIDE SEQUENCE [LARGE SCALE GENOMIC DNA]</scope>
    <source>
        <strain evidence="3 4">KCTC 52429</strain>
    </source>
</reference>
<evidence type="ECO:0000256" key="1">
    <source>
        <dbReference type="SAM" id="SignalP"/>
    </source>
</evidence>
<evidence type="ECO:0000313" key="2">
    <source>
        <dbReference type="EMBL" id="GGC23111.1"/>
    </source>
</evidence>
<dbReference type="Proteomes" id="UP000622638">
    <property type="component" value="Unassembled WGS sequence"/>
</dbReference>
<reference evidence="5" key="2">
    <citation type="journal article" date="2019" name="Int. J. Syst. Evol. Microbiol.">
        <title>The Global Catalogue of Microorganisms (GCM) 10K type strain sequencing project: providing services to taxonomists for standard genome sequencing and annotation.</title>
        <authorList>
            <consortium name="The Broad Institute Genomics Platform"/>
            <consortium name="The Broad Institute Genome Sequencing Center for Infectious Disease"/>
            <person name="Wu L."/>
            <person name="Ma J."/>
        </authorList>
    </citation>
    <scope>NUCLEOTIDE SEQUENCE [LARGE SCALE GENOMIC DNA]</scope>
    <source>
        <strain evidence="5">CGMCC 1.15931</strain>
    </source>
</reference>
<evidence type="ECO:0000313" key="4">
    <source>
        <dbReference type="Proteomes" id="UP000430634"/>
    </source>
</evidence>
<keyword evidence="5" id="KW-1185">Reference proteome</keyword>
<feature type="chain" id="PRO_5026088791" evidence="1">
    <location>
        <begin position="25"/>
        <end position="71"/>
    </location>
</feature>
<sequence length="71" mass="7474">MYVLRHFEAFFVAAVLLCVAAAFAASSGAPVEQAAPAPRQRVAVLVTSHAPPAVIVRGKRLSAEEKARATE</sequence>
<feature type="signal peptide" evidence="1">
    <location>
        <begin position="1"/>
        <end position="24"/>
    </location>
</feature>
<organism evidence="3 4">
    <name type="scientific">Pseudoduganella buxea</name>
    <dbReference type="NCBI Taxonomy" id="1949069"/>
    <lineage>
        <taxon>Bacteria</taxon>
        <taxon>Pseudomonadati</taxon>
        <taxon>Pseudomonadota</taxon>
        <taxon>Betaproteobacteria</taxon>
        <taxon>Burkholderiales</taxon>
        <taxon>Oxalobacteraceae</taxon>
        <taxon>Telluria group</taxon>
        <taxon>Pseudoduganella</taxon>
    </lineage>
</organism>
<evidence type="ECO:0000313" key="5">
    <source>
        <dbReference type="Proteomes" id="UP000622638"/>
    </source>
</evidence>